<evidence type="ECO:0000313" key="3">
    <source>
        <dbReference type="Proteomes" id="UP000823388"/>
    </source>
</evidence>
<protein>
    <submittedName>
        <fullName evidence="2">Uncharacterized protein</fullName>
    </submittedName>
</protein>
<feature type="region of interest" description="Disordered" evidence="1">
    <location>
        <begin position="40"/>
        <end position="106"/>
    </location>
</feature>
<feature type="compositionally biased region" description="Basic residues" evidence="1">
    <location>
        <begin position="79"/>
        <end position="95"/>
    </location>
</feature>
<reference evidence="2" key="1">
    <citation type="submission" date="2020-05" db="EMBL/GenBank/DDBJ databases">
        <title>WGS assembly of Panicum virgatum.</title>
        <authorList>
            <person name="Lovell J.T."/>
            <person name="Jenkins J."/>
            <person name="Shu S."/>
            <person name="Juenger T.E."/>
            <person name="Schmutz J."/>
        </authorList>
    </citation>
    <scope>NUCLEOTIDE SEQUENCE</scope>
    <source>
        <strain evidence="2">AP13</strain>
    </source>
</reference>
<proteinExistence type="predicted"/>
<organism evidence="2 3">
    <name type="scientific">Panicum virgatum</name>
    <name type="common">Blackwell switchgrass</name>
    <dbReference type="NCBI Taxonomy" id="38727"/>
    <lineage>
        <taxon>Eukaryota</taxon>
        <taxon>Viridiplantae</taxon>
        <taxon>Streptophyta</taxon>
        <taxon>Embryophyta</taxon>
        <taxon>Tracheophyta</taxon>
        <taxon>Spermatophyta</taxon>
        <taxon>Magnoliopsida</taxon>
        <taxon>Liliopsida</taxon>
        <taxon>Poales</taxon>
        <taxon>Poaceae</taxon>
        <taxon>PACMAD clade</taxon>
        <taxon>Panicoideae</taxon>
        <taxon>Panicodae</taxon>
        <taxon>Paniceae</taxon>
        <taxon>Panicinae</taxon>
        <taxon>Panicum</taxon>
        <taxon>Panicum sect. Hiantes</taxon>
    </lineage>
</organism>
<dbReference type="AlphaFoldDB" id="A0A8T0UCA2"/>
<evidence type="ECO:0000313" key="2">
    <source>
        <dbReference type="EMBL" id="KAG2619937.1"/>
    </source>
</evidence>
<keyword evidence="3" id="KW-1185">Reference proteome</keyword>
<sequence length="106" mass="11551">MEAHLLGCSNCRCCSCSSHPQPAPAACRIRIKLARLEERGHVPTSHGGVAPAHGAERRPPCAQASATRPQAMSPSPSMRRSRNSPRSMVRRRRGCGRAYRLSSSLY</sequence>
<evidence type="ECO:0000256" key="1">
    <source>
        <dbReference type="SAM" id="MobiDB-lite"/>
    </source>
</evidence>
<dbReference type="Proteomes" id="UP000823388">
    <property type="component" value="Chromosome 3N"/>
</dbReference>
<comment type="caution">
    <text evidence="2">The sequence shown here is derived from an EMBL/GenBank/DDBJ whole genome shotgun (WGS) entry which is preliminary data.</text>
</comment>
<accession>A0A8T0UCA2</accession>
<dbReference type="EMBL" id="CM029042">
    <property type="protein sequence ID" value="KAG2619937.1"/>
    <property type="molecule type" value="Genomic_DNA"/>
</dbReference>
<gene>
    <name evidence="2" type="ORF">PVAP13_3NG143707</name>
</gene>
<name>A0A8T0UCA2_PANVG</name>